<reference evidence="2 7" key="2">
    <citation type="submission" date="2020-04" db="EMBL/GenBank/DDBJ databases">
        <title>Genomic analysis of gastric non-Helicobacter pylori Helicobacters isolated in Japan.</title>
        <authorList>
            <person name="Suzuki M."/>
            <person name="Rimbara E."/>
        </authorList>
    </citation>
    <scope>NUCLEOTIDE SEQUENCE [LARGE SCALE GENOMIC DNA]</scope>
    <source>
        <strain evidence="2 7">NHP19-0020</strain>
    </source>
</reference>
<proteinExistence type="predicted"/>
<keyword evidence="1" id="KW-0472">Membrane</keyword>
<organism evidence="5">
    <name type="scientific">Helicobacter suis</name>
    <dbReference type="NCBI Taxonomy" id="104628"/>
    <lineage>
        <taxon>Bacteria</taxon>
        <taxon>Pseudomonadati</taxon>
        <taxon>Campylobacterota</taxon>
        <taxon>Epsilonproteobacteria</taxon>
        <taxon>Campylobacterales</taxon>
        <taxon>Helicobacteraceae</taxon>
        <taxon>Helicobacter</taxon>
    </lineage>
</organism>
<feature type="transmembrane region" description="Helical" evidence="1">
    <location>
        <begin position="6"/>
        <end position="26"/>
    </location>
</feature>
<dbReference type="Proteomes" id="UP000509742">
    <property type="component" value="Chromosome"/>
</dbReference>
<dbReference type="AlphaFoldDB" id="A0A1M4NHT2"/>
<evidence type="ECO:0000313" key="6">
    <source>
        <dbReference type="EMBL" id="SFZ72576.1"/>
    </source>
</evidence>
<protein>
    <submittedName>
        <fullName evidence="5">OMP1082</fullName>
    </submittedName>
    <submittedName>
        <fullName evidence="4">OMP405</fullName>
    </submittedName>
    <submittedName>
        <fullName evidence="3">OMP677</fullName>
    </submittedName>
    <submittedName>
        <fullName evidence="6">OMP920</fullName>
    </submittedName>
    <submittedName>
        <fullName evidence="2">Outer membrane protein HofA</fullName>
    </submittedName>
</protein>
<keyword evidence="7" id="KW-1185">Reference proteome</keyword>
<reference evidence="5" key="1">
    <citation type="submission" date="2016-10" db="EMBL/GenBank/DDBJ databases">
        <title>Proteomic and phylogenetic analysis of the outer membrane protein repertoire of gastric Helicobacter species.</title>
        <authorList>
            <person name="Joosten M."/>
        </authorList>
    </citation>
    <scope>NUCLEOTIDE SEQUENCE</scope>
    <source>
        <strain evidence="3">HS2</strain>
        <strain evidence="4">HS4</strain>
        <strain evidence="5">HS7</strain>
        <strain evidence="6">HS9</strain>
    </source>
</reference>
<sequence length="456" mass="51837">MHNSLYFYIARAIFGSLLGFMDLYAFDYHFSGNVGSFSRIGFNNAPINSDKGLYPTGSYVTTIGALQVDANLLPKSISAHKLSIGLGGEIGGLAYDSTRALIDQSAPNSGLQPANWYYMGRWEGYLMNASWKSVRFEDESHAKNYILYNAYLNYTYKDIFGIILGRYISSEALFLRGYNQGFTVFLHLGNFKLTWFSTYGRGLANVQFIRDFYAPVSYEFSSGRRVNYGMHAISLVYATKHYTIKPFFWFYPKNFNAPGLQASATFNPGQFKIQTDIYAWFPIYSAALAKTYYRGNLIGHDTATLLVRQRFYYKDYYFGYGVYKNFGNANAQLGWNGSPVSFDTTDDTPYEDAYTNLYDANAITLHARLGGTFKHFSWYLLGKLTFAPRAQSQSLGLTCEYNLGKHIHLMLRINGYQVSMHRGYKVAYFGAPNPKFAPTTQDRSYVMTSIKYDLAL</sequence>
<evidence type="ECO:0000313" key="3">
    <source>
        <dbReference type="EMBL" id="SFZ72254.1"/>
    </source>
</evidence>
<dbReference type="Pfam" id="PF02521">
    <property type="entry name" value="HP_OMP_2"/>
    <property type="match status" value="1"/>
</dbReference>
<evidence type="ECO:0000313" key="4">
    <source>
        <dbReference type="EMBL" id="SFZ72353.1"/>
    </source>
</evidence>
<evidence type="ECO:0000313" key="7">
    <source>
        <dbReference type="Proteomes" id="UP000509742"/>
    </source>
</evidence>
<dbReference type="InterPro" id="IPR003678">
    <property type="entry name" value="Put_OMP"/>
</dbReference>
<name>A0A1M4NHT2_9HELI</name>
<dbReference type="EMBL" id="LT633640">
    <property type="protein sequence ID" value="SFZ72494.1"/>
    <property type="molecule type" value="Genomic_DNA"/>
</dbReference>
<dbReference type="EMBL" id="LT633684">
    <property type="protein sequence ID" value="SFZ72576.1"/>
    <property type="molecule type" value="Genomic_DNA"/>
</dbReference>
<evidence type="ECO:0000313" key="2">
    <source>
        <dbReference type="EMBL" id="BCD45330.1"/>
    </source>
</evidence>
<evidence type="ECO:0000313" key="5">
    <source>
        <dbReference type="EMBL" id="SFZ72494.1"/>
    </source>
</evidence>
<keyword evidence="1" id="KW-0812">Transmembrane</keyword>
<keyword evidence="1" id="KW-1133">Transmembrane helix</keyword>
<dbReference type="EMBL" id="LT633576">
    <property type="protein sequence ID" value="SFZ72353.1"/>
    <property type="molecule type" value="Genomic_DNA"/>
</dbReference>
<evidence type="ECO:0000256" key="1">
    <source>
        <dbReference type="SAM" id="Phobius"/>
    </source>
</evidence>
<accession>A0A1M4NHT2</accession>
<dbReference type="EMBL" id="AP023036">
    <property type="protein sequence ID" value="BCD45330.1"/>
    <property type="molecule type" value="Genomic_DNA"/>
</dbReference>
<dbReference type="EMBL" id="LT633532">
    <property type="protein sequence ID" value="SFZ72254.1"/>
    <property type="molecule type" value="Genomic_DNA"/>
</dbReference>
<dbReference type="RefSeq" id="WP_176485343.1">
    <property type="nucleotide sequence ID" value="NZ_BRZR01000080.1"/>
</dbReference>
<gene>
    <name evidence="5" type="primary">omp1082</name>
    <name evidence="2" type="synonym">hofA_1</name>
    <name evidence="4" type="synonym">omp405</name>
    <name evidence="3" type="synonym">omp677</name>
    <name evidence="6" type="synonym">omp920</name>
    <name evidence="2" type="ORF">NHP190020_03690</name>
</gene>